<dbReference type="AlphaFoldDB" id="A0A059F599"/>
<organism evidence="2 3">
    <name type="scientific">Anncaliia algerae PRA339</name>
    <dbReference type="NCBI Taxonomy" id="1288291"/>
    <lineage>
        <taxon>Eukaryota</taxon>
        <taxon>Fungi</taxon>
        <taxon>Fungi incertae sedis</taxon>
        <taxon>Microsporidia</taxon>
        <taxon>Tubulinosematoidea</taxon>
        <taxon>Tubulinosematidae</taxon>
        <taxon>Anncaliia</taxon>
    </lineage>
</organism>
<dbReference type="InterPro" id="IPR036390">
    <property type="entry name" value="WH_DNA-bd_sf"/>
</dbReference>
<dbReference type="Proteomes" id="UP000030655">
    <property type="component" value="Unassembled WGS sequence"/>
</dbReference>
<dbReference type="InterPro" id="IPR050871">
    <property type="entry name" value="26S_Proteasome/COP9_Components"/>
</dbReference>
<dbReference type="HOGENOM" id="CLU_029573_1_0_1"/>
<dbReference type="PROSITE" id="PS50250">
    <property type="entry name" value="PCI"/>
    <property type="match status" value="1"/>
</dbReference>
<dbReference type="SUPFAM" id="SSF46785">
    <property type="entry name" value="Winged helix' DNA-binding domain"/>
    <property type="match status" value="1"/>
</dbReference>
<dbReference type="Pfam" id="PF01399">
    <property type="entry name" value="PCI"/>
    <property type="match status" value="1"/>
</dbReference>
<dbReference type="Gene3D" id="1.25.40.570">
    <property type="match status" value="1"/>
</dbReference>
<dbReference type="EMBL" id="KK365130">
    <property type="protein sequence ID" value="KCZ82463.1"/>
    <property type="molecule type" value="Genomic_DNA"/>
</dbReference>
<name>A0A059F599_9MICR</name>
<evidence type="ECO:0000259" key="1">
    <source>
        <dbReference type="PROSITE" id="PS50250"/>
    </source>
</evidence>
<dbReference type="SMART" id="SM00088">
    <property type="entry name" value="PINT"/>
    <property type="match status" value="1"/>
</dbReference>
<dbReference type="STRING" id="1288291.A0A059F599"/>
<gene>
    <name evidence="2" type="ORF">H312_00121</name>
</gene>
<sequence>MINQTLLQELNIASNDPEKKEQIILDTVLNTLQNKDYSNTYSIISNISSIWPNISTARITKIIKKTIDNLPKEIDENILFLLQNLVDWSNKEGRKLLKLDLEVKKVGFLLIFKKYKECLENITRVLKELKKFDDKENQIRLYVYESKAYYELNDSSRARSAMTSARALAVSSYCSTDLQAQIDLLSGMFVCDENQHSIAYSYFLESLDGFIISKNNYGATLSVRYLILSKIMDKKFDEINVILKNKPILPFLKDEVIIFFLKVKEACKCRNLKDYQEILTHHPHLLVEDTFIKKHLTELYNILFENNILKIIEPYSNLKIEIISKNLNFSVHEIEEKLRKMILDGKINGIIDNANHSLILYERKNDKKFNDLLENIEELKCNVNSL</sequence>
<dbReference type="OrthoDB" id="1418352at2759"/>
<protein>
    <recommendedName>
        <fullName evidence="1">PCI domain-containing protein</fullName>
    </recommendedName>
</protein>
<proteinExistence type="predicted"/>
<keyword evidence="3" id="KW-1185">Reference proteome</keyword>
<feature type="domain" description="PCI" evidence="1">
    <location>
        <begin position="195"/>
        <end position="365"/>
    </location>
</feature>
<dbReference type="SMART" id="SM00753">
    <property type="entry name" value="PAM"/>
    <property type="match status" value="1"/>
</dbReference>
<dbReference type="VEuPathDB" id="MicrosporidiaDB:H312_00121"/>
<evidence type="ECO:0000313" key="3">
    <source>
        <dbReference type="Proteomes" id="UP000030655"/>
    </source>
</evidence>
<accession>A0A059F599</accession>
<reference evidence="3" key="1">
    <citation type="submission" date="2013-02" db="EMBL/GenBank/DDBJ databases">
        <authorList>
            <consortium name="The Broad Institute Genome Sequencing Platform"/>
            <person name="Cuomo C."/>
            <person name="Becnel J."/>
            <person name="Sanscrainte N."/>
            <person name="Walker B."/>
            <person name="Young S.K."/>
            <person name="Zeng Q."/>
            <person name="Gargeya S."/>
            <person name="Fitzgerald M."/>
            <person name="Haas B."/>
            <person name="Abouelleil A."/>
            <person name="Alvarado L."/>
            <person name="Arachchi H.M."/>
            <person name="Berlin A.M."/>
            <person name="Chapman S.B."/>
            <person name="Dewar J."/>
            <person name="Goldberg J."/>
            <person name="Griggs A."/>
            <person name="Gujja S."/>
            <person name="Hansen M."/>
            <person name="Howarth C."/>
            <person name="Imamovic A."/>
            <person name="Larimer J."/>
            <person name="McCowan C."/>
            <person name="Murphy C."/>
            <person name="Neiman D."/>
            <person name="Pearson M."/>
            <person name="Priest M."/>
            <person name="Roberts A."/>
            <person name="Saif S."/>
            <person name="Shea T."/>
            <person name="Sisk P."/>
            <person name="Sykes S."/>
            <person name="Wortman J."/>
            <person name="Nusbaum C."/>
            <person name="Birren B."/>
        </authorList>
    </citation>
    <scope>NUCLEOTIDE SEQUENCE [LARGE SCALE GENOMIC DNA]</scope>
    <source>
        <strain evidence="3">PRA339</strain>
    </source>
</reference>
<dbReference type="PANTHER" id="PTHR10678">
    <property type="entry name" value="26S PROTEASOME NON-ATPASE REGULATORY SUBUNIT 11/COP9 SIGNALOSOME COMPLEX SUBUNIT 2"/>
    <property type="match status" value="1"/>
</dbReference>
<evidence type="ECO:0000313" key="2">
    <source>
        <dbReference type="EMBL" id="KCZ82463.1"/>
    </source>
</evidence>
<reference evidence="2 3" key="2">
    <citation type="submission" date="2014-03" db="EMBL/GenBank/DDBJ databases">
        <title>The Genome Sequence of Anncaliia algerae insect isolate PRA339.</title>
        <authorList>
            <consortium name="The Broad Institute Genome Sequencing Platform"/>
            <consortium name="The Broad Institute Genome Sequencing Center for Infectious Disease"/>
            <person name="Cuomo C."/>
            <person name="Becnel J."/>
            <person name="Sanscrainte N."/>
            <person name="Walker B."/>
            <person name="Young S.K."/>
            <person name="Zeng Q."/>
            <person name="Gargeya S."/>
            <person name="Fitzgerald M."/>
            <person name="Haas B."/>
            <person name="Abouelleil A."/>
            <person name="Alvarado L."/>
            <person name="Arachchi H.M."/>
            <person name="Berlin A.M."/>
            <person name="Chapman S.B."/>
            <person name="Dewar J."/>
            <person name="Goldberg J."/>
            <person name="Griggs A."/>
            <person name="Gujja S."/>
            <person name="Hansen M."/>
            <person name="Howarth C."/>
            <person name="Imamovic A."/>
            <person name="Larimer J."/>
            <person name="McCowan C."/>
            <person name="Murphy C."/>
            <person name="Neiman D."/>
            <person name="Pearson M."/>
            <person name="Priest M."/>
            <person name="Roberts A."/>
            <person name="Saif S."/>
            <person name="Shea T."/>
            <person name="Sisk P."/>
            <person name="Sykes S."/>
            <person name="Wortman J."/>
            <person name="Nusbaum C."/>
            <person name="Birren B."/>
        </authorList>
    </citation>
    <scope>NUCLEOTIDE SEQUENCE [LARGE SCALE GENOMIC DNA]</scope>
    <source>
        <strain evidence="2 3">PRA339</strain>
    </source>
</reference>
<dbReference type="InterPro" id="IPR000717">
    <property type="entry name" value="PCI_dom"/>
</dbReference>